<keyword evidence="2" id="KW-1185">Reference proteome</keyword>
<reference evidence="3" key="2">
    <citation type="submission" date="2025-08" db="UniProtKB">
        <authorList>
            <consortium name="RefSeq"/>
        </authorList>
    </citation>
    <scope>IDENTIFICATION</scope>
    <source>
        <tissue evidence="3">Leaf</tissue>
    </source>
</reference>
<dbReference type="PANTHER" id="PTHR37610:SF97">
    <property type="entry name" value="RETROTRANSPOSON GAG DOMAIN-CONTAINING PROTEIN"/>
    <property type="match status" value="1"/>
</dbReference>
<dbReference type="AlphaFoldDB" id="A0A9R0KBF0"/>
<accession>A0A9R0KBF0</accession>
<dbReference type="RefSeq" id="XP_021864375.1">
    <property type="nucleotide sequence ID" value="XM_022008683.1"/>
</dbReference>
<gene>
    <name evidence="3" type="primary">LOC110803193</name>
</gene>
<dbReference type="OrthoDB" id="1737256at2759"/>
<evidence type="ECO:0000259" key="1">
    <source>
        <dbReference type="Pfam" id="PF14244"/>
    </source>
</evidence>
<protein>
    <recommendedName>
        <fullName evidence="1">Retrotransposon Copia-like N-terminal domain-containing protein</fullName>
    </recommendedName>
</protein>
<dbReference type="KEGG" id="soe:110803193"/>
<feature type="domain" description="Retrotransposon Copia-like N-terminal" evidence="1">
    <location>
        <begin position="18"/>
        <end position="63"/>
    </location>
</feature>
<proteinExistence type="predicted"/>
<dbReference type="Pfam" id="PF14244">
    <property type="entry name" value="Retrotran_gag_3"/>
    <property type="match status" value="1"/>
</dbReference>
<dbReference type="InterPro" id="IPR029472">
    <property type="entry name" value="Copia-like_N"/>
</dbReference>
<organism evidence="2 3">
    <name type="scientific">Spinacia oleracea</name>
    <name type="common">Spinach</name>
    <dbReference type="NCBI Taxonomy" id="3562"/>
    <lineage>
        <taxon>Eukaryota</taxon>
        <taxon>Viridiplantae</taxon>
        <taxon>Streptophyta</taxon>
        <taxon>Embryophyta</taxon>
        <taxon>Tracheophyta</taxon>
        <taxon>Spermatophyta</taxon>
        <taxon>Magnoliopsida</taxon>
        <taxon>eudicotyledons</taxon>
        <taxon>Gunneridae</taxon>
        <taxon>Pentapetalae</taxon>
        <taxon>Caryophyllales</taxon>
        <taxon>Chenopodiaceae</taxon>
        <taxon>Chenopodioideae</taxon>
        <taxon>Anserineae</taxon>
        <taxon>Spinacia</taxon>
    </lineage>
</organism>
<dbReference type="PANTHER" id="PTHR37610">
    <property type="entry name" value="CCHC-TYPE DOMAIN-CONTAINING PROTEIN"/>
    <property type="match status" value="1"/>
</dbReference>
<evidence type="ECO:0000313" key="3">
    <source>
        <dbReference type="RefSeq" id="XP_021864375.1"/>
    </source>
</evidence>
<name>A0A9R0KBF0_SPIOL</name>
<reference evidence="2" key="1">
    <citation type="journal article" date="2021" name="Nat. Commun.">
        <title>Genomic analyses provide insights into spinach domestication and the genetic basis of agronomic traits.</title>
        <authorList>
            <person name="Cai X."/>
            <person name="Sun X."/>
            <person name="Xu C."/>
            <person name="Sun H."/>
            <person name="Wang X."/>
            <person name="Ge C."/>
            <person name="Zhang Z."/>
            <person name="Wang Q."/>
            <person name="Fei Z."/>
            <person name="Jiao C."/>
            <person name="Wang Q."/>
        </authorList>
    </citation>
    <scope>NUCLEOTIDE SEQUENCE [LARGE SCALE GENOMIC DNA]</scope>
    <source>
        <strain evidence="2">cv. Varoflay</strain>
    </source>
</reference>
<evidence type="ECO:0000313" key="2">
    <source>
        <dbReference type="Proteomes" id="UP000813463"/>
    </source>
</evidence>
<sequence>MAIEAMQDPNSVYFIYTSENPYAAVVSDKFDGEGYAEWKRSILLAFAVKNKVRFIDESLPKPALNHADYQAWDGCNSMVMAYLLRSLSPTIAKSVVFLPTARDIWKDLEERFSVTSGPQVYGLQQSLSEISQGDSSIMISLPRLR</sequence>
<dbReference type="GeneID" id="110803193"/>
<dbReference type="Proteomes" id="UP000813463">
    <property type="component" value="Chromosome 2"/>
</dbReference>